<keyword evidence="2" id="KW-0812">Transmembrane</keyword>
<feature type="region of interest" description="Disordered" evidence="1">
    <location>
        <begin position="1"/>
        <end position="22"/>
    </location>
</feature>
<evidence type="ECO:0000256" key="2">
    <source>
        <dbReference type="SAM" id="Phobius"/>
    </source>
</evidence>
<evidence type="ECO:0000256" key="1">
    <source>
        <dbReference type="SAM" id="MobiDB-lite"/>
    </source>
</evidence>
<feature type="compositionally biased region" description="Polar residues" evidence="1">
    <location>
        <begin position="12"/>
        <end position="22"/>
    </location>
</feature>
<dbReference type="KEGG" id="als:DJ013_06740"/>
<feature type="transmembrane region" description="Helical" evidence="2">
    <location>
        <begin position="49"/>
        <end position="68"/>
    </location>
</feature>
<keyword evidence="2" id="KW-0472">Membrane</keyword>
<keyword evidence="2" id="KW-1133">Transmembrane helix</keyword>
<organism evidence="3 4">
    <name type="scientific">Arcticibacterium luteifluviistationis</name>
    <dbReference type="NCBI Taxonomy" id="1784714"/>
    <lineage>
        <taxon>Bacteria</taxon>
        <taxon>Pseudomonadati</taxon>
        <taxon>Bacteroidota</taxon>
        <taxon>Cytophagia</taxon>
        <taxon>Cytophagales</taxon>
        <taxon>Leadbetterellaceae</taxon>
        <taxon>Arcticibacterium</taxon>
    </lineage>
</organism>
<name>A0A2Z4G9H3_9BACT</name>
<evidence type="ECO:0000313" key="3">
    <source>
        <dbReference type="EMBL" id="AWV97879.1"/>
    </source>
</evidence>
<dbReference type="EMBL" id="CP029480">
    <property type="protein sequence ID" value="AWV97879.1"/>
    <property type="molecule type" value="Genomic_DNA"/>
</dbReference>
<proteinExistence type="predicted"/>
<dbReference type="Proteomes" id="UP000249873">
    <property type="component" value="Chromosome"/>
</dbReference>
<reference evidence="3 4" key="1">
    <citation type="submission" date="2018-05" db="EMBL/GenBank/DDBJ databases">
        <title>Complete genome sequence of Arcticibacterium luteifluviistationis SM1504T, a cytophagaceae bacterium isolated from Arctic surface seawater.</title>
        <authorList>
            <person name="Li Y."/>
            <person name="Qin Q.-L."/>
        </authorList>
    </citation>
    <scope>NUCLEOTIDE SEQUENCE [LARGE SCALE GENOMIC DNA]</scope>
    <source>
        <strain evidence="3 4">SM1504</strain>
    </source>
</reference>
<gene>
    <name evidence="3" type="ORF">DJ013_06740</name>
</gene>
<keyword evidence="4" id="KW-1185">Reference proteome</keyword>
<sequence length="95" mass="10835">MQNNKENWKNKVLTSMKDSTSAKPRPELFDLIKGKIDKPKAKVISLTQWRMIAAVAATLIFINSYALYTYAQNDNLNTSQTTDSSLQLISDYNIY</sequence>
<dbReference type="OrthoDB" id="964016at2"/>
<accession>A0A2Z4G9H3</accession>
<evidence type="ECO:0000313" key="4">
    <source>
        <dbReference type="Proteomes" id="UP000249873"/>
    </source>
</evidence>
<protein>
    <submittedName>
        <fullName evidence="3">Uncharacterized protein</fullName>
    </submittedName>
</protein>
<dbReference type="RefSeq" id="WP_111370981.1">
    <property type="nucleotide sequence ID" value="NZ_CP029480.1"/>
</dbReference>
<dbReference type="AlphaFoldDB" id="A0A2Z4G9H3"/>